<keyword evidence="2 4" id="KW-0863">Zinc-finger</keyword>
<dbReference type="PROSITE" id="PS50157">
    <property type="entry name" value="ZINC_FINGER_C2H2_2"/>
    <property type="match status" value="3"/>
</dbReference>
<feature type="domain" description="C2H2-type" evidence="5">
    <location>
        <begin position="145"/>
        <end position="167"/>
    </location>
</feature>
<dbReference type="InterPro" id="IPR013087">
    <property type="entry name" value="Znf_C2H2_type"/>
</dbReference>
<dbReference type="EMBL" id="OC919315">
    <property type="protein sequence ID" value="CAD7651115.1"/>
    <property type="molecule type" value="Genomic_DNA"/>
</dbReference>
<dbReference type="PANTHER" id="PTHR46179:SF26">
    <property type="entry name" value="ZINC FINGER PROTEIN 423 HOMOLOG"/>
    <property type="match status" value="1"/>
</dbReference>
<dbReference type="PROSITE" id="PS00028">
    <property type="entry name" value="ZINC_FINGER_C2H2_1"/>
    <property type="match status" value="5"/>
</dbReference>
<name>A0A7R9QM81_9ACAR</name>
<dbReference type="AlphaFoldDB" id="A0A7R9QM81"/>
<gene>
    <name evidence="6" type="ORF">ONB1V03_LOCUS8150</name>
</gene>
<dbReference type="InterPro" id="IPR036236">
    <property type="entry name" value="Znf_C2H2_sf"/>
</dbReference>
<dbReference type="Proteomes" id="UP000728032">
    <property type="component" value="Unassembled WGS sequence"/>
</dbReference>
<dbReference type="GO" id="GO:0005634">
    <property type="term" value="C:nucleus"/>
    <property type="evidence" value="ECO:0007669"/>
    <property type="project" value="TreeGrafter"/>
</dbReference>
<evidence type="ECO:0000259" key="5">
    <source>
        <dbReference type="PROSITE" id="PS50157"/>
    </source>
</evidence>
<sequence>MDRQSSMDTVLMEGLTTRMKSRVIVKIMEAMDTKLFKCGLNGCQFTTKFKRSLIRHTTRCKGIDSNRGGQGSDSHSSRSGPVMCGLNGCQQKVFHKKELSRHRLRLHPDAFPDIPWLECSYTDCHYKTKSKDSMKTHELSHSKPFVCDECGHTFSTAQSLGIHLPNHDPSLRHRCQWPACDLSFTSKYTLDLHMNSHTRETIYRCHWPGCEKEFIRSDYLKDHEKRHNGRIGRFVCHWPECEYRCEKGPSLKRHMFRTHKVVTEVSMSSQSVSKRVANECNLIDRRAKRPKK</sequence>
<dbReference type="OrthoDB" id="3437960at2759"/>
<accession>A0A7R9QM81</accession>
<dbReference type="EMBL" id="CAJPVJ010004490">
    <property type="protein sequence ID" value="CAG2168663.1"/>
    <property type="molecule type" value="Genomic_DNA"/>
</dbReference>
<keyword evidence="7" id="KW-1185">Reference proteome</keyword>
<evidence type="ECO:0000256" key="3">
    <source>
        <dbReference type="ARBA" id="ARBA00022833"/>
    </source>
</evidence>
<evidence type="ECO:0000313" key="6">
    <source>
        <dbReference type="EMBL" id="CAD7651115.1"/>
    </source>
</evidence>
<dbReference type="GO" id="GO:0008270">
    <property type="term" value="F:zinc ion binding"/>
    <property type="evidence" value="ECO:0007669"/>
    <property type="project" value="UniProtKB-KW"/>
</dbReference>
<feature type="domain" description="C2H2-type" evidence="5">
    <location>
        <begin position="173"/>
        <end position="202"/>
    </location>
</feature>
<dbReference type="SMART" id="SM00355">
    <property type="entry name" value="ZnF_C2H2"/>
    <property type="match status" value="7"/>
</dbReference>
<keyword evidence="3" id="KW-0862">Zinc</keyword>
<reference evidence="6" key="1">
    <citation type="submission" date="2020-11" db="EMBL/GenBank/DDBJ databases">
        <authorList>
            <person name="Tran Van P."/>
        </authorList>
    </citation>
    <scope>NUCLEOTIDE SEQUENCE</scope>
</reference>
<dbReference type="Gene3D" id="3.30.160.60">
    <property type="entry name" value="Classic Zinc Finger"/>
    <property type="match status" value="3"/>
</dbReference>
<proteinExistence type="predicted"/>
<dbReference type="Pfam" id="PF00096">
    <property type="entry name" value="zf-C2H2"/>
    <property type="match status" value="2"/>
</dbReference>
<keyword evidence="1" id="KW-0479">Metal-binding</keyword>
<evidence type="ECO:0000256" key="4">
    <source>
        <dbReference type="PROSITE-ProRule" id="PRU00042"/>
    </source>
</evidence>
<dbReference type="GO" id="GO:0003712">
    <property type="term" value="F:transcription coregulator activity"/>
    <property type="evidence" value="ECO:0007669"/>
    <property type="project" value="TreeGrafter"/>
</dbReference>
<feature type="domain" description="C2H2-type" evidence="5">
    <location>
        <begin position="203"/>
        <end position="232"/>
    </location>
</feature>
<dbReference type="GO" id="GO:0006357">
    <property type="term" value="P:regulation of transcription by RNA polymerase II"/>
    <property type="evidence" value="ECO:0007669"/>
    <property type="project" value="TreeGrafter"/>
</dbReference>
<evidence type="ECO:0000313" key="7">
    <source>
        <dbReference type="Proteomes" id="UP000728032"/>
    </source>
</evidence>
<evidence type="ECO:0000256" key="1">
    <source>
        <dbReference type="ARBA" id="ARBA00022723"/>
    </source>
</evidence>
<dbReference type="SUPFAM" id="SSF57667">
    <property type="entry name" value="beta-beta-alpha zinc fingers"/>
    <property type="match status" value="2"/>
</dbReference>
<evidence type="ECO:0000256" key="2">
    <source>
        <dbReference type="ARBA" id="ARBA00022771"/>
    </source>
</evidence>
<protein>
    <recommendedName>
        <fullName evidence="5">C2H2-type domain-containing protein</fullName>
    </recommendedName>
</protein>
<dbReference type="PANTHER" id="PTHR46179">
    <property type="entry name" value="ZINC FINGER PROTEIN"/>
    <property type="match status" value="1"/>
</dbReference>
<dbReference type="FunFam" id="3.30.160.60:FF:000446">
    <property type="entry name" value="Zinc finger protein"/>
    <property type="match status" value="1"/>
</dbReference>
<organism evidence="6">
    <name type="scientific">Oppiella nova</name>
    <dbReference type="NCBI Taxonomy" id="334625"/>
    <lineage>
        <taxon>Eukaryota</taxon>
        <taxon>Metazoa</taxon>
        <taxon>Ecdysozoa</taxon>
        <taxon>Arthropoda</taxon>
        <taxon>Chelicerata</taxon>
        <taxon>Arachnida</taxon>
        <taxon>Acari</taxon>
        <taxon>Acariformes</taxon>
        <taxon>Sarcoptiformes</taxon>
        <taxon>Oribatida</taxon>
        <taxon>Brachypylina</taxon>
        <taxon>Oppioidea</taxon>
        <taxon>Oppiidae</taxon>
        <taxon>Oppiella</taxon>
    </lineage>
</organism>
<dbReference type="InterPro" id="IPR051061">
    <property type="entry name" value="Zinc_finger_trans_reg"/>
</dbReference>